<dbReference type="Proteomes" id="UP000235739">
    <property type="component" value="Unassembled WGS sequence"/>
</dbReference>
<gene>
    <name evidence="2" type="ORF">CIK84_10695</name>
</gene>
<dbReference type="SUPFAM" id="SSF109854">
    <property type="entry name" value="DinB/YfiT-like putative metalloenzymes"/>
    <property type="match status" value="1"/>
</dbReference>
<dbReference type="Gene3D" id="1.20.120.450">
    <property type="entry name" value="dinb family like domain"/>
    <property type="match status" value="1"/>
</dbReference>
<feature type="domain" description="DinB-like" evidence="1">
    <location>
        <begin position="46"/>
        <end position="167"/>
    </location>
</feature>
<evidence type="ECO:0000313" key="2">
    <source>
        <dbReference type="EMBL" id="PMQ19184.1"/>
    </source>
</evidence>
<sequence length="176" mass="19981">MSQIVPDQKNWTVVLETVCQQCAYDVRNISLSDVIGQLPAYVDRYIQVLARPDAQTRTNPARWSDQEYVAHVAEMLQVMVGRFSLMLEQDDPTFPNWDQDQAADEGNYNSLTAGEVAERLREGATQYTAKLSAIDPTQYSRRGLRSNGAAFTVETLNQYAWHDIVHHLWDLTAETS</sequence>
<dbReference type="InterPro" id="IPR024775">
    <property type="entry name" value="DinB-like"/>
</dbReference>
<keyword evidence="2" id="KW-0808">Transferase</keyword>
<dbReference type="Pfam" id="PF12867">
    <property type="entry name" value="DinB_2"/>
    <property type="match status" value="1"/>
</dbReference>
<comment type="caution">
    <text evidence="2">The sequence shown here is derived from an EMBL/GenBank/DDBJ whole genome shotgun (WGS) entry which is preliminary data.</text>
</comment>
<protein>
    <submittedName>
        <fullName evidence="2">Methyltransferase type 12</fullName>
    </submittedName>
</protein>
<dbReference type="AlphaFoldDB" id="A0A2N7RZ64"/>
<dbReference type="InterPro" id="IPR034660">
    <property type="entry name" value="DinB/YfiT-like"/>
</dbReference>
<accession>A0A2N7RZ64</accession>
<dbReference type="RefSeq" id="WP_102598450.1">
    <property type="nucleotide sequence ID" value="NZ_JABUYH010000044.1"/>
</dbReference>
<dbReference type="GO" id="GO:0008168">
    <property type="term" value="F:methyltransferase activity"/>
    <property type="evidence" value="ECO:0007669"/>
    <property type="project" value="UniProtKB-KW"/>
</dbReference>
<name>A0A2N7RZ64_9MICC</name>
<proteinExistence type="predicted"/>
<organism evidence="2 3">
    <name type="scientific">Glutamicibacter arilaitensis</name>
    <dbReference type="NCBI Taxonomy" id="256701"/>
    <lineage>
        <taxon>Bacteria</taxon>
        <taxon>Bacillati</taxon>
        <taxon>Actinomycetota</taxon>
        <taxon>Actinomycetes</taxon>
        <taxon>Micrococcales</taxon>
        <taxon>Micrococcaceae</taxon>
        <taxon>Glutamicibacter</taxon>
    </lineage>
</organism>
<reference evidence="2 3" key="1">
    <citation type="journal article" date="2017" name="Elife">
        <title>Extensive horizontal gene transfer in cheese-associated bacteria.</title>
        <authorList>
            <person name="Bonham K.S."/>
            <person name="Wolfe B.E."/>
            <person name="Dutton R.J."/>
        </authorList>
    </citation>
    <scope>NUCLEOTIDE SEQUENCE [LARGE SCALE GENOMIC DNA]</scope>
    <source>
        <strain evidence="2 3">JB182</strain>
    </source>
</reference>
<dbReference type="GO" id="GO:0032259">
    <property type="term" value="P:methylation"/>
    <property type="evidence" value="ECO:0007669"/>
    <property type="project" value="UniProtKB-KW"/>
</dbReference>
<dbReference type="EMBL" id="PNQX01000002">
    <property type="protein sequence ID" value="PMQ19184.1"/>
    <property type="molecule type" value="Genomic_DNA"/>
</dbReference>
<keyword evidence="2" id="KW-0489">Methyltransferase</keyword>
<evidence type="ECO:0000313" key="3">
    <source>
        <dbReference type="Proteomes" id="UP000235739"/>
    </source>
</evidence>
<evidence type="ECO:0000259" key="1">
    <source>
        <dbReference type="Pfam" id="PF12867"/>
    </source>
</evidence>